<accession>A0ABT0Q489</accession>
<sequence length="93" mass="9769">MAFSAKVQDVFSIPGKGTALWLTEVRGEPVEGEGLKTEIGEAVVLATGEPGIRDRSCLTGSKIPPYGAILTDLPMPDAGDLYDTTVQSTEQSS</sequence>
<evidence type="ECO:0000313" key="1">
    <source>
        <dbReference type="EMBL" id="MCL6283993.1"/>
    </source>
</evidence>
<dbReference type="EMBL" id="JAMFMB010000011">
    <property type="protein sequence ID" value="MCL6283993.1"/>
    <property type="molecule type" value="Genomic_DNA"/>
</dbReference>
<protein>
    <submittedName>
        <fullName evidence="1">Uncharacterized protein</fullName>
    </submittedName>
</protein>
<dbReference type="Proteomes" id="UP001203880">
    <property type="component" value="Unassembled WGS sequence"/>
</dbReference>
<name>A0ABT0Q489_9RHOB</name>
<organism evidence="1 2">
    <name type="scientific">Ruegeria spongiae</name>
    <dbReference type="NCBI Taxonomy" id="2942209"/>
    <lineage>
        <taxon>Bacteria</taxon>
        <taxon>Pseudomonadati</taxon>
        <taxon>Pseudomonadota</taxon>
        <taxon>Alphaproteobacteria</taxon>
        <taxon>Rhodobacterales</taxon>
        <taxon>Roseobacteraceae</taxon>
        <taxon>Ruegeria</taxon>
    </lineage>
</organism>
<keyword evidence="2" id="KW-1185">Reference proteome</keyword>
<proteinExistence type="predicted"/>
<evidence type="ECO:0000313" key="2">
    <source>
        <dbReference type="Proteomes" id="UP001203880"/>
    </source>
</evidence>
<comment type="caution">
    <text evidence="1">The sequence shown here is derived from an EMBL/GenBank/DDBJ whole genome shotgun (WGS) entry which is preliminary data.</text>
</comment>
<gene>
    <name evidence="1" type="ORF">M3P21_10665</name>
</gene>
<reference evidence="1" key="1">
    <citation type="submission" date="2022-05" db="EMBL/GenBank/DDBJ databases">
        <authorList>
            <person name="Park J.-S."/>
        </authorList>
    </citation>
    <scope>NUCLEOTIDE SEQUENCE</scope>
    <source>
        <strain evidence="1">2012CJ41-6</strain>
    </source>
</reference>
<dbReference type="RefSeq" id="WP_249709944.1">
    <property type="nucleotide sequence ID" value="NZ_JAMFMB010000011.1"/>
</dbReference>